<dbReference type="InterPro" id="IPR027417">
    <property type="entry name" value="P-loop_NTPase"/>
</dbReference>
<evidence type="ECO:0000259" key="5">
    <source>
        <dbReference type="PROSITE" id="PS51720"/>
    </source>
</evidence>
<dbReference type="Gene3D" id="3.40.50.300">
    <property type="entry name" value="P-loop containing nucleotide triphosphate hydrolases"/>
    <property type="match status" value="1"/>
</dbReference>
<dbReference type="PANTHER" id="PTHR10903">
    <property type="entry name" value="GTPASE, IMAP FAMILY MEMBER-RELATED"/>
    <property type="match status" value="1"/>
</dbReference>
<protein>
    <recommendedName>
        <fullName evidence="5">AIG1-type G domain-containing protein</fullName>
    </recommendedName>
</protein>
<reference evidence="6 7" key="1">
    <citation type="submission" date="2020-10" db="EMBL/GenBank/DDBJ databases">
        <title>Pygocentrus nattereri (red-bellied piranha) genome, fPygNat1, primary haplotype.</title>
        <authorList>
            <person name="Myers G."/>
            <person name="Meyer A."/>
            <person name="Karagic N."/>
            <person name="Pippel M."/>
            <person name="Winkler S."/>
            <person name="Tracey A."/>
            <person name="Wood J."/>
            <person name="Formenti G."/>
            <person name="Howe K."/>
            <person name="Fedrigo O."/>
            <person name="Jarvis E.D."/>
        </authorList>
    </citation>
    <scope>NUCLEOTIDE SEQUENCE [LARGE SCALE GENOMIC DNA]</scope>
</reference>
<feature type="domain" description="AIG1-type G" evidence="5">
    <location>
        <begin position="26"/>
        <end position="236"/>
    </location>
</feature>
<dbReference type="GeneID" id="108436866"/>
<dbReference type="SUPFAM" id="SSF52540">
    <property type="entry name" value="P-loop containing nucleoside triphosphate hydrolases"/>
    <property type="match status" value="1"/>
</dbReference>
<keyword evidence="4" id="KW-1133">Transmembrane helix</keyword>
<dbReference type="GeneTree" id="ENSGT01150000286992"/>
<keyword evidence="4" id="KW-0812">Transmembrane</keyword>
<dbReference type="AlphaFoldDB" id="A0AAR2IMQ8"/>
<evidence type="ECO:0000256" key="3">
    <source>
        <dbReference type="ARBA" id="ARBA00023134"/>
    </source>
</evidence>
<evidence type="ECO:0000313" key="7">
    <source>
        <dbReference type="Proteomes" id="UP001501920"/>
    </source>
</evidence>
<evidence type="ECO:0000256" key="1">
    <source>
        <dbReference type="ARBA" id="ARBA00008535"/>
    </source>
</evidence>
<organism evidence="6 7">
    <name type="scientific">Pygocentrus nattereri</name>
    <name type="common">Red-bellied piranha</name>
    <dbReference type="NCBI Taxonomy" id="42514"/>
    <lineage>
        <taxon>Eukaryota</taxon>
        <taxon>Metazoa</taxon>
        <taxon>Chordata</taxon>
        <taxon>Craniata</taxon>
        <taxon>Vertebrata</taxon>
        <taxon>Euteleostomi</taxon>
        <taxon>Actinopterygii</taxon>
        <taxon>Neopterygii</taxon>
        <taxon>Teleostei</taxon>
        <taxon>Ostariophysi</taxon>
        <taxon>Characiformes</taxon>
        <taxon>Characoidei</taxon>
        <taxon>Pygocentrus</taxon>
    </lineage>
</organism>
<keyword evidence="4" id="KW-0472">Membrane</keyword>
<keyword evidence="7" id="KW-1185">Reference proteome</keyword>
<dbReference type="Pfam" id="PF04548">
    <property type="entry name" value="AIG1"/>
    <property type="match status" value="1"/>
</dbReference>
<dbReference type="InterPro" id="IPR045058">
    <property type="entry name" value="GIMA/IAN/Toc"/>
</dbReference>
<comment type="similarity">
    <text evidence="1">Belongs to the TRAFAC class TrmE-Era-EngA-EngB-Septin-like GTPase superfamily. AIG1/Toc34/Toc159-like paraseptin GTPase family. IAN subfamily.</text>
</comment>
<name>A0AAR2IMQ8_PYGNA</name>
<evidence type="ECO:0000256" key="4">
    <source>
        <dbReference type="SAM" id="Phobius"/>
    </source>
</evidence>
<dbReference type="Ensembl" id="ENSPNAT00000084797.1">
    <property type="protein sequence ID" value="ENSPNAP00000038981.1"/>
    <property type="gene ID" value="ENSPNAG00000036118.1"/>
</dbReference>
<keyword evidence="2" id="KW-0547">Nucleotide-binding</keyword>
<proteinExistence type="inferred from homology"/>
<evidence type="ECO:0000256" key="2">
    <source>
        <dbReference type="ARBA" id="ARBA00022741"/>
    </source>
</evidence>
<dbReference type="PANTHER" id="PTHR10903:SF62">
    <property type="entry name" value="GTPASE IMAP FAMILY MEMBER 4-LIKE-RELATED"/>
    <property type="match status" value="1"/>
</dbReference>
<dbReference type="RefSeq" id="XP_037399402.1">
    <property type="nucleotide sequence ID" value="XM_037543505.1"/>
</dbReference>
<sequence>MHNLQNLQDCASLWMFEVPAKNKGAMNDLRIVLLGKTGAGKSSCGNTILNEDVDVFPTGHSSSSETHKCESRTKLINKKKISVVDAPGLCVTSLPEKELKSEILRCIVDSAPVPHAFVIVLRVERYTEQEKELVNKITAAFGEEALKYAVVLFTHGDQLSKDQRIEDFVKQSTELQGLVDKCGGRVHVIDNKYWNQQKDEYRNNRVQVEKLLKTIEEMVRKNGGQYYSKEMLQEVKRAIEVECENIIRNNNEESQDVNNNILQQAKQRVHTKLSKRLVGVTVGALLGALLGFGAALYVSYKAAQVVTPQTAASVSKPEAIVGSVAGVVGAVAGAVVGGCVGYKAVEGAETLTDAMKRSANMVWDNSEAVYEKIEQLIKRFQKVAVIGKTTI</sequence>
<dbReference type="GO" id="GO:0005525">
    <property type="term" value="F:GTP binding"/>
    <property type="evidence" value="ECO:0007669"/>
    <property type="project" value="UniProtKB-KW"/>
</dbReference>
<accession>A0AAR2IMQ8</accession>
<evidence type="ECO:0000313" key="6">
    <source>
        <dbReference type="Ensembl" id="ENSPNAP00000038981.1"/>
    </source>
</evidence>
<dbReference type="PROSITE" id="PS51720">
    <property type="entry name" value="G_AIG1"/>
    <property type="match status" value="1"/>
</dbReference>
<keyword evidence="3" id="KW-0342">GTP-binding</keyword>
<dbReference type="Ensembl" id="ENSPNAT00000054235.1">
    <property type="protein sequence ID" value="ENSPNAP00000054837.1"/>
    <property type="gene ID" value="ENSPNAG00000036118.1"/>
</dbReference>
<feature type="transmembrane region" description="Helical" evidence="4">
    <location>
        <begin position="320"/>
        <end position="342"/>
    </location>
</feature>
<dbReference type="FunFam" id="3.40.50.300:FF:000366">
    <property type="entry name" value="GTPase, IMAP family member 2"/>
    <property type="match status" value="1"/>
</dbReference>
<feature type="transmembrane region" description="Helical" evidence="4">
    <location>
        <begin position="277"/>
        <end position="300"/>
    </location>
</feature>
<dbReference type="InterPro" id="IPR006703">
    <property type="entry name" value="G_AIG1"/>
</dbReference>
<dbReference type="CDD" id="cd01852">
    <property type="entry name" value="AIG1"/>
    <property type="match status" value="1"/>
</dbReference>
<reference evidence="6" key="2">
    <citation type="submission" date="2025-05" db="UniProtKB">
        <authorList>
            <consortium name="Ensembl"/>
        </authorList>
    </citation>
    <scope>IDENTIFICATION</scope>
</reference>
<dbReference type="Proteomes" id="UP001501920">
    <property type="component" value="Chromosome 2"/>
</dbReference>